<sequence>MQSVRKKARLRSPSISSVQTEDYKKLIIEAQILYECMLLMTEKLEETVDVYAPTLHEKTRMLIKKELREWITSFFKTVITNVNLLGSDDVDLFEGIEEPFDEDLEKRANDLENEFYSLLENRIRQRCIARDQLAQVGQQLEENSREPDTLSTLEPQPKSNINWYEMERVLDEMTEYMSSIEDELAHLVKEYKEIETIV</sequence>
<evidence type="ECO:0000313" key="3">
    <source>
        <dbReference type="Proteomes" id="UP000740926"/>
    </source>
</evidence>
<feature type="coiled-coil region" evidence="1">
    <location>
        <begin position="170"/>
        <end position="197"/>
    </location>
</feature>
<comment type="caution">
    <text evidence="2">The sequence shown here is derived from an EMBL/GenBank/DDBJ whole genome shotgun (WGS) entry which is preliminary data.</text>
</comment>
<reference evidence="2 3" key="1">
    <citation type="journal article" date="2020" name="Microb. Genom.">
        <title>Genetic diversity of clinical and environmental Mucorales isolates obtained from an investigation of mucormycosis cases among solid organ transplant recipients.</title>
        <authorList>
            <person name="Nguyen M.H."/>
            <person name="Kaul D."/>
            <person name="Muto C."/>
            <person name="Cheng S.J."/>
            <person name="Richter R.A."/>
            <person name="Bruno V.M."/>
            <person name="Liu G."/>
            <person name="Beyhan S."/>
            <person name="Sundermann A.J."/>
            <person name="Mounaud S."/>
            <person name="Pasculle A.W."/>
            <person name="Nierman W.C."/>
            <person name="Driscoll E."/>
            <person name="Cumbie R."/>
            <person name="Clancy C.J."/>
            <person name="Dupont C.L."/>
        </authorList>
    </citation>
    <scope>NUCLEOTIDE SEQUENCE [LARGE SCALE GENOMIC DNA]</scope>
    <source>
        <strain evidence="2 3">GL24</strain>
    </source>
</reference>
<keyword evidence="1" id="KW-0175">Coiled coil</keyword>
<dbReference type="AlphaFoldDB" id="A0A9P6Z877"/>
<proteinExistence type="predicted"/>
<evidence type="ECO:0000256" key="1">
    <source>
        <dbReference type="SAM" id="Coils"/>
    </source>
</evidence>
<name>A0A9P6Z877_9FUNG</name>
<accession>A0A9P6Z877</accession>
<organism evidence="2 3">
    <name type="scientific">Rhizopus delemar</name>
    <dbReference type="NCBI Taxonomy" id="936053"/>
    <lineage>
        <taxon>Eukaryota</taxon>
        <taxon>Fungi</taxon>
        <taxon>Fungi incertae sedis</taxon>
        <taxon>Mucoromycota</taxon>
        <taxon>Mucoromycotina</taxon>
        <taxon>Mucoromycetes</taxon>
        <taxon>Mucorales</taxon>
        <taxon>Mucorineae</taxon>
        <taxon>Rhizopodaceae</taxon>
        <taxon>Rhizopus</taxon>
    </lineage>
</organism>
<keyword evidence="3" id="KW-1185">Reference proteome</keyword>
<protein>
    <submittedName>
        <fullName evidence="2">Uncharacterized protein</fullName>
    </submittedName>
</protein>
<dbReference type="EMBL" id="JAANIU010000419">
    <property type="protein sequence ID" value="KAG1572415.1"/>
    <property type="molecule type" value="Genomic_DNA"/>
</dbReference>
<gene>
    <name evidence="2" type="ORF">G6F50_003749</name>
</gene>
<evidence type="ECO:0000313" key="2">
    <source>
        <dbReference type="EMBL" id="KAG1572415.1"/>
    </source>
</evidence>
<dbReference type="Proteomes" id="UP000740926">
    <property type="component" value="Unassembled WGS sequence"/>
</dbReference>